<dbReference type="InterPro" id="IPR051158">
    <property type="entry name" value="Metallophosphoesterase_sf"/>
</dbReference>
<dbReference type="PANTHER" id="PTHR31302">
    <property type="entry name" value="TRANSMEMBRANE PROTEIN WITH METALLOPHOSPHOESTERASE DOMAIN-RELATED"/>
    <property type="match status" value="1"/>
</dbReference>
<comment type="caution">
    <text evidence="6">The sequence shown here is derived from an EMBL/GenBank/DDBJ whole genome shotgun (WGS) entry which is preliminary data.</text>
</comment>
<dbReference type="RefSeq" id="WP_004797677.1">
    <property type="nucleotide sequence ID" value="NZ_CABKNA010000013.1"/>
</dbReference>
<dbReference type="EMBL" id="QRPK01000014">
    <property type="protein sequence ID" value="RHM12998.1"/>
    <property type="molecule type" value="Genomic_DNA"/>
</dbReference>
<proteinExistence type="predicted"/>
<evidence type="ECO:0000256" key="2">
    <source>
        <dbReference type="ARBA" id="ARBA00022801"/>
    </source>
</evidence>
<dbReference type="AlphaFoldDB" id="A0A415PJY9"/>
<dbReference type="GO" id="GO:0016020">
    <property type="term" value="C:membrane"/>
    <property type="evidence" value="ECO:0007669"/>
    <property type="project" value="GOC"/>
</dbReference>
<dbReference type="SUPFAM" id="SSF56300">
    <property type="entry name" value="Metallo-dependent phosphatases"/>
    <property type="match status" value="1"/>
</dbReference>
<accession>A0A415PJY9</accession>
<gene>
    <name evidence="6" type="ORF">DWZ83_04320</name>
    <name evidence="5" type="ORF">KHZ85_08765</name>
</gene>
<dbReference type="Gene3D" id="3.60.21.10">
    <property type="match status" value="1"/>
</dbReference>
<dbReference type="GO" id="GO:0046872">
    <property type="term" value="F:metal ion binding"/>
    <property type="evidence" value="ECO:0007669"/>
    <property type="project" value="UniProtKB-KW"/>
</dbReference>
<dbReference type="InterPro" id="IPR004843">
    <property type="entry name" value="Calcineurin-like_PHP"/>
</dbReference>
<dbReference type="Proteomes" id="UP000753219">
    <property type="component" value="Unassembled WGS sequence"/>
</dbReference>
<keyword evidence="3" id="KW-0472">Membrane</keyword>
<dbReference type="GO" id="GO:0009245">
    <property type="term" value="P:lipid A biosynthetic process"/>
    <property type="evidence" value="ECO:0007669"/>
    <property type="project" value="TreeGrafter"/>
</dbReference>
<evidence type="ECO:0000313" key="6">
    <source>
        <dbReference type="EMBL" id="RHM12998.1"/>
    </source>
</evidence>
<dbReference type="Pfam" id="PF00149">
    <property type="entry name" value="Metallophos"/>
    <property type="match status" value="1"/>
</dbReference>
<evidence type="ECO:0000259" key="4">
    <source>
        <dbReference type="Pfam" id="PF00149"/>
    </source>
</evidence>
<evidence type="ECO:0000313" key="5">
    <source>
        <dbReference type="EMBL" id="MBS4884838.1"/>
    </source>
</evidence>
<keyword evidence="3" id="KW-1133">Transmembrane helix</keyword>
<keyword evidence="2" id="KW-0378">Hydrolase</keyword>
<name>A0A415PJY9_9FIRM</name>
<organism evidence="6 7">
    <name type="scientific">Amedibacillus dolichus</name>
    <dbReference type="NCBI Taxonomy" id="31971"/>
    <lineage>
        <taxon>Bacteria</taxon>
        <taxon>Bacillati</taxon>
        <taxon>Bacillota</taxon>
        <taxon>Erysipelotrichia</taxon>
        <taxon>Erysipelotrichales</taxon>
        <taxon>Erysipelotrichaceae</taxon>
        <taxon>Amedibacillus</taxon>
    </lineage>
</organism>
<evidence type="ECO:0000256" key="3">
    <source>
        <dbReference type="SAM" id="Phobius"/>
    </source>
</evidence>
<protein>
    <submittedName>
        <fullName evidence="6">Metallophosphoesterase</fullName>
    </submittedName>
</protein>
<keyword evidence="7" id="KW-1185">Reference proteome</keyword>
<keyword evidence="3" id="KW-0812">Transmembrane</keyword>
<keyword evidence="1" id="KW-0479">Metal-binding</keyword>
<feature type="transmembrane region" description="Helical" evidence="3">
    <location>
        <begin position="12"/>
        <end position="31"/>
    </location>
</feature>
<sequence>MIKRLIKIVSILIILCLIGATIFFYSIYISVENVKLHYESIVSTKIPKELNNLSIAFFSDIKYNSFMNKERLSNMLNEMNQADADIVIFGGDMFDSFASKAPNEAAKQELIGLLKEIKAPLGKFAVLGDQDLINEEIKNMVSDILYQSDFEIITNTSVRLRKQSNASITLIGLDSQINGTIDSTTAFSKINDEDFNLLVTHCPDTLKSTQVNTNYIDLALAGHSLGGQIYLPLFGPIKTIEGAVTYNHGSYTIGNTQLYVSNGLGTIDTDMRLFCPPEILVFRLEHGTTQTK</sequence>
<evidence type="ECO:0000313" key="7">
    <source>
        <dbReference type="Proteomes" id="UP000284868"/>
    </source>
</evidence>
<evidence type="ECO:0000256" key="1">
    <source>
        <dbReference type="ARBA" id="ARBA00022723"/>
    </source>
</evidence>
<reference evidence="5" key="2">
    <citation type="submission" date="2021-02" db="EMBL/GenBank/DDBJ databases">
        <title>Infant gut strain persistence is associated with maternal origin, phylogeny, and functional potential including surface adhesion and iron acquisition.</title>
        <authorList>
            <person name="Lou Y.C."/>
        </authorList>
    </citation>
    <scope>NUCLEOTIDE SEQUENCE</scope>
    <source>
        <strain evidence="5">L3_108_103G1_dasL3_108_103G1_concoct_2</strain>
    </source>
</reference>
<feature type="domain" description="Calcineurin-like phosphoesterase" evidence="4">
    <location>
        <begin position="54"/>
        <end position="224"/>
    </location>
</feature>
<dbReference type="InterPro" id="IPR029052">
    <property type="entry name" value="Metallo-depent_PP-like"/>
</dbReference>
<dbReference type="PANTHER" id="PTHR31302:SF31">
    <property type="entry name" value="PHOSPHODIESTERASE YAEI"/>
    <property type="match status" value="1"/>
</dbReference>
<dbReference type="EMBL" id="JAGZMZ010000026">
    <property type="protein sequence ID" value="MBS4884838.1"/>
    <property type="molecule type" value="Genomic_DNA"/>
</dbReference>
<dbReference type="GeneID" id="92792550"/>
<dbReference type="Proteomes" id="UP000284868">
    <property type="component" value="Unassembled WGS sequence"/>
</dbReference>
<reference evidence="6 7" key="1">
    <citation type="submission" date="2018-08" db="EMBL/GenBank/DDBJ databases">
        <title>A genome reference for cultivated species of the human gut microbiota.</title>
        <authorList>
            <person name="Zou Y."/>
            <person name="Xue W."/>
            <person name="Luo G."/>
        </authorList>
    </citation>
    <scope>NUCLEOTIDE SEQUENCE [LARGE SCALE GENOMIC DNA]</scope>
    <source>
        <strain evidence="6 7">AF35-6BH</strain>
    </source>
</reference>
<dbReference type="GO" id="GO:0008758">
    <property type="term" value="F:UDP-2,3-diacylglucosamine hydrolase activity"/>
    <property type="evidence" value="ECO:0007669"/>
    <property type="project" value="TreeGrafter"/>
</dbReference>
<dbReference type="OrthoDB" id="9780884at2"/>